<dbReference type="GO" id="GO:0030435">
    <property type="term" value="P:sporulation resulting in formation of a cellular spore"/>
    <property type="evidence" value="ECO:0007669"/>
    <property type="project" value="InterPro"/>
</dbReference>
<dbReference type="PANTHER" id="PTHR30032">
    <property type="entry name" value="N-ACETYLMURAMOYL-L-ALANINE AMIDASE-RELATED"/>
    <property type="match status" value="1"/>
</dbReference>
<organism evidence="2 3">
    <name type="scientific">Desulfitobacterium dichloroeliminans (strain LMG P-21439 / DCA1)</name>
    <dbReference type="NCBI Taxonomy" id="871963"/>
    <lineage>
        <taxon>Bacteria</taxon>
        <taxon>Bacillati</taxon>
        <taxon>Bacillota</taxon>
        <taxon>Clostridia</taxon>
        <taxon>Eubacteriales</taxon>
        <taxon>Desulfitobacteriaceae</taxon>
        <taxon>Desulfitobacterium</taxon>
    </lineage>
</organism>
<proteinExistence type="predicted"/>
<evidence type="ECO:0000259" key="1">
    <source>
        <dbReference type="Pfam" id="PF08486"/>
    </source>
</evidence>
<sequence>MRKEWFRILVLVVIIVILFPWTVLRWHQQGDLDNEEFTVRVLMPDGEVANQSLEEYLIGVVAAEMPAEFEEEALKAQAVAARTYAAKRITQQTSNGETYDVDTTVNTQAWISESQMKEKWKWLSFWRYHGKIKGAVTSTKNQVLVANGQYIDAFFHSSSGRKPTERAEDVWSSSRPYLQNIPAGEQNPNRFVKSYSFTPSSLSQKLGVTGKAKAFADADFVILSETGAGRAKVVRVLGKNYTGAQLRPLLGLASTDIEIQLTSQELKITTYGNGHAVGMSQYGANDLAKAGKSYEEILQHFYPGTKSLYLKKGSPTP</sequence>
<dbReference type="InterPro" id="IPR013486">
    <property type="entry name" value="SpoIID/LytB"/>
</dbReference>
<dbReference type="NCBIfam" id="TIGR02870">
    <property type="entry name" value="spore_II_D"/>
    <property type="match status" value="1"/>
</dbReference>
<evidence type="ECO:0000313" key="3">
    <source>
        <dbReference type="Proteomes" id="UP000010797"/>
    </source>
</evidence>
<dbReference type="STRING" id="871963.Desdi_3434"/>
<dbReference type="PANTHER" id="PTHR30032:SF4">
    <property type="entry name" value="AMIDASE ENHANCER"/>
    <property type="match status" value="1"/>
</dbReference>
<dbReference type="AlphaFoldDB" id="L0FCT3"/>
<dbReference type="InterPro" id="IPR051922">
    <property type="entry name" value="Bact_Sporulation_Assoc"/>
</dbReference>
<name>L0FCT3_DESDL</name>
<protein>
    <submittedName>
        <fullName evidence="2">Stage II sporulation protein D</fullName>
    </submittedName>
</protein>
<dbReference type="eggNOG" id="COG2385">
    <property type="taxonomic scope" value="Bacteria"/>
</dbReference>
<dbReference type="Pfam" id="PF08486">
    <property type="entry name" value="SpoIID"/>
    <property type="match status" value="1"/>
</dbReference>
<dbReference type="GO" id="GO:0030288">
    <property type="term" value="C:outer membrane-bounded periplasmic space"/>
    <property type="evidence" value="ECO:0007669"/>
    <property type="project" value="TreeGrafter"/>
</dbReference>
<dbReference type="EMBL" id="CP003344">
    <property type="protein sequence ID" value="AGA70820.1"/>
    <property type="molecule type" value="Genomic_DNA"/>
</dbReference>
<dbReference type="OrthoDB" id="9794671at2"/>
<dbReference type="InterPro" id="IPR014225">
    <property type="entry name" value="Spore_II_D_firmicutes"/>
</dbReference>
<feature type="domain" description="Sporulation stage II protein D amidase enhancer LytB N-terminal" evidence="1">
    <location>
        <begin position="48"/>
        <end position="145"/>
    </location>
</feature>
<evidence type="ECO:0000313" key="2">
    <source>
        <dbReference type="EMBL" id="AGA70820.1"/>
    </source>
</evidence>
<dbReference type="KEGG" id="ddl:Desdi_3434"/>
<dbReference type="RefSeq" id="WP_015263776.1">
    <property type="nucleotide sequence ID" value="NC_019903.1"/>
</dbReference>
<dbReference type="HOGENOM" id="CLU_021203_1_1_9"/>
<reference evidence="3" key="1">
    <citation type="submission" date="2012-02" db="EMBL/GenBank/DDBJ databases">
        <title>Complete sequence of Desulfitobacterium dichloroeliminans LMG P-21439.</title>
        <authorList>
            <person name="Lucas S."/>
            <person name="Han J."/>
            <person name="Lapidus A."/>
            <person name="Cheng J.-F."/>
            <person name="Goodwin L."/>
            <person name="Pitluck S."/>
            <person name="Peters L."/>
            <person name="Ovchinnikova G."/>
            <person name="Teshima H."/>
            <person name="Detter J.C."/>
            <person name="Han C."/>
            <person name="Tapia R."/>
            <person name="Land M."/>
            <person name="Hauser L."/>
            <person name="Kyrpides N."/>
            <person name="Ivanova N."/>
            <person name="Pagani I."/>
            <person name="Kruse T."/>
            <person name="de Vos W.M."/>
            <person name="Boon N."/>
            <person name="Smidt H."/>
            <person name="Woyke T."/>
        </authorList>
    </citation>
    <scope>NUCLEOTIDE SEQUENCE [LARGE SCALE GENOMIC DNA]</scope>
    <source>
        <strain evidence="3">LMG P-21439 / DCA1</strain>
    </source>
</reference>
<dbReference type="Proteomes" id="UP000010797">
    <property type="component" value="Chromosome"/>
</dbReference>
<keyword evidence="3" id="KW-1185">Reference proteome</keyword>
<dbReference type="InterPro" id="IPR013693">
    <property type="entry name" value="SpoIID/LytB_N"/>
</dbReference>
<accession>L0FCT3</accession>
<dbReference type="NCBIfam" id="TIGR02669">
    <property type="entry name" value="SpoIID_LytB"/>
    <property type="match status" value="1"/>
</dbReference>
<gene>
    <name evidence="2" type="ordered locus">Desdi_3434</name>
</gene>